<dbReference type="AlphaFoldDB" id="A0A4R6H5B3"/>
<name>A0A4R6H5B3_9BACT</name>
<evidence type="ECO:0000313" key="2">
    <source>
        <dbReference type="Proteomes" id="UP000294848"/>
    </source>
</evidence>
<protein>
    <submittedName>
        <fullName evidence="1">Uncharacterized protein</fullName>
    </submittedName>
</protein>
<organism evidence="1 2">
    <name type="scientific">Sunxiuqinia elliptica</name>
    <dbReference type="NCBI Taxonomy" id="655355"/>
    <lineage>
        <taxon>Bacteria</taxon>
        <taxon>Pseudomonadati</taxon>
        <taxon>Bacteroidota</taxon>
        <taxon>Bacteroidia</taxon>
        <taxon>Marinilabiliales</taxon>
        <taxon>Prolixibacteraceae</taxon>
        <taxon>Sunxiuqinia</taxon>
    </lineage>
</organism>
<dbReference type="Proteomes" id="UP000294848">
    <property type="component" value="Unassembled WGS sequence"/>
</dbReference>
<accession>A0A4R6H5B3</accession>
<gene>
    <name evidence="1" type="ORF">DET52_103389</name>
</gene>
<sequence length="31" mass="3656">MISVEIPPLIWEIFPLPEDLEEGKNVIEKNY</sequence>
<reference evidence="1 2" key="1">
    <citation type="submission" date="2019-03" db="EMBL/GenBank/DDBJ databases">
        <title>Freshwater and sediment microbial communities from various areas in North America, analyzing microbe dynamics in response to fracking.</title>
        <authorList>
            <person name="Lamendella R."/>
        </authorList>
    </citation>
    <scope>NUCLEOTIDE SEQUENCE [LARGE SCALE GENOMIC DNA]</scope>
    <source>
        <strain evidence="1 2">114D</strain>
    </source>
</reference>
<proteinExistence type="predicted"/>
<dbReference type="EMBL" id="SNWI01000003">
    <property type="protein sequence ID" value="TDO03443.1"/>
    <property type="molecule type" value="Genomic_DNA"/>
</dbReference>
<evidence type="ECO:0000313" key="1">
    <source>
        <dbReference type="EMBL" id="TDO03443.1"/>
    </source>
</evidence>
<comment type="caution">
    <text evidence="1">The sequence shown here is derived from an EMBL/GenBank/DDBJ whole genome shotgun (WGS) entry which is preliminary data.</text>
</comment>